<gene>
    <name evidence="1" type="ORF">FSB_LOCUS47275</name>
</gene>
<sequence>MDWEINDGREAWTADTVALLQGASVGWVYSVVQGESVIRLQISKWALGVGMMPIGGTREL</sequence>
<proteinExistence type="predicted"/>
<dbReference type="AlphaFoldDB" id="A0A2N9I5U1"/>
<reference evidence="1" key="1">
    <citation type="submission" date="2018-02" db="EMBL/GenBank/DDBJ databases">
        <authorList>
            <person name="Cohen D.B."/>
            <person name="Kent A.D."/>
        </authorList>
    </citation>
    <scope>NUCLEOTIDE SEQUENCE</scope>
</reference>
<accession>A0A2N9I5U1</accession>
<protein>
    <submittedName>
        <fullName evidence="1">Uncharacterized protein</fullName>
    </submittedName>
</protein>
<evidence type="ECO:0000313" key="1">
    <source>
        <dbReference type="EMBL" id="SPD19393.1"/>
    </source>
</evidence>
<name>A0A2N9I5U1_FAGSY</name>
<organism evidence="1">
    <name type="scientific">Fagus sylvatica</name>
    <name type="common">Beechnut</name>
    <dbReference type="NCBI Taxonomy" id="28930"/>
    <lineage>
        <taxon>Eukaryota</taxon>
        <taxon>Viridiplantae</taxon>
        <taxon>Streptophyta</taxon>
        <taxon>Embryophyta</taxon>
        <taxon>Tracheophyta</taxon>
        <taxon>Spermatophyta</taxon>
        <taxon>Magnoliopsida</taxon>
        <taxon>eudicotyledons</taxon>
        <taxon>Gunneridae</taxon>
        <taxon>Pentapetalae</taxon>
        <taxon>rosids</taxon>
        <taxon>fabids</taxon>
        <taxon>Fagales</taxon>
        <taxon>Fagaceae</taxon>
        <taxon>Fagus</taxon>
    </lineage>
</organism>
<dbReference type="EMBL" id="OIVN01004813">
    <property type="protein sequence ID" value="SPD19393.1"/>
    <property type="molecule type" value="Genomic_DNA"/>
</dbReference>